<reference evidence="3" key="1">
    <citation type="submission" date="2017-02" db="UniProtKB">
        <authorList>
            <consortium name="WormBaseParasite"/>
        </authorList>
    </citation>
    <scope>IDENTIFICATION</scope>
</reference>
<proteinExistence type="predicted"/>
<evidence type="ECO:0000313" key="1">
    <source>
        <dbReference type="EMBL" id="VDO03623.1"/>
    </source>
</evidence>
<reference evidence="1 2" key="2">
    <citation type="submission" date="2018-11" db="EMBL/GenBank/DDBJ databases">
        <authorList>
            <consortium name="Pathogen Informatics"/>
        </authorList>
    </citation>
    <scope>NUCLEOTIDE SEQUENCE [LARGE SCALE GENOMIC DNA]</scope>
</reference>
<dbReference type="WBParaSite" id="HNAJ_0000776701-mRNA-1">
    <property type="protein sequence ID" value="HNAJ_0000776701-mRNA-1"/>
    <property type="gene ID" value="HNAJ_0000776701"/>
</dbReference>
<dbReference type="OrthoDB" id="10353629at2759"/>
<gene>
    <name evidence="1" type="ORF">HNAJ_LOCUS7763</name>
</gene>
<protein>
    <submittedName>
        <fullName evidence="3">4Fe-4S ferredoxin-type domain-containing protein</fullName>
    </submittedName>
</protein>
<sequence length="66" mass="6877">MSCGCGCGCGCCNVCRTVCSDYVTDPCGFFPGHSWITCGSNFAPPHGWSNTGPFAPYRYGGGYGCC</sequence>
<keyword evidence="2" id="KW-1185">Reference proteome</keyword>
<dbReference type="EMBL" id="UZAE01012121">
    <property type="protein sequence ID" value="VDO03623.1"/>
    <property type="molecule type" value="Genomic_DNA"/>
</dbReference>
<evidence type="ECO:0000313" key="2">
    <source>
        <dbReference type="Proteomes" id="UP000278807"/>
    </source>
</evidence>
<dbReference type="AlphaFoldDB" id="A0A0R3TKP7"/>
<organism evidence="3">
    <name type="scientific">Rodentolepis nana</name>
    <name type="common">Dwarf tapeworm</name>
    <name type="synonym">Hymenolepis nana</name>
    <dbReference type="NCBI Taxonomy" id="102285"/>
    <lineage>
        <taxon>Eukaryota</taxon>
        <taxon>Metazoa</taxon>
        <taxon>Spiralia</taxon>
        <taxon>Lophotrochozoa</taxon>
        <taxon>Platyhelminthes</taxon>
        <taxon>Cestoda</taxon>
        <taxon>Eucestoda</taxon>
        <taxon>Cyclophyllidea</taxon>
        <taxon>Hymenolepididae</taxon>
        <taxon>Rodentolepis</taxon>
    </lineage>
</organism>
<name>A0A0R3TKP7_RODNA</name>
<accession>A0A0R3TKP7</accession>
<evidence type="ECO:0000313" key="3">
    <source>
        <dbReference type="WBParaSite" id="HNAJ_0000776701-mRNA-1"/>
    </source>
</evidence>
<dbReference type="Proteomes" id="UP000278807">
    <property type="component" value="Unassembled WGS sequence"/>
</dbReference>